<keyword evidence="6" id="KW-1185">Reference proteome</keyword>
<evidence type="ECO:0000313" key="6">
    <source>
        <dbReference type="Proteomes" id="UP001279734"/>
    </source>
</evidence>
<feature type="region of interest" description="Disordered" evidence="3">
    <location>
        <begin position="122"/>
        <end position="141"/>
    </location>
</feature>
<dbReference type="GO" id="GO:0005524">
    <property type="term" value="F:ATP binding"/>
    <property type="evidence" value="ECO:0007669"/>
    <property type="project" value="InterPro"/>
</dbReference>
<evidence type="ECO:0000256" key="1">
    <source>
        <dbReference type="ARBA" id="ARBA00023175"/>
    </source>
</evidence>
<dbReference type="GO" id="GO:0007018">
    <property type="term" value="P:microtubule-based movement"/>
    <property type="evidence" value="ECO:0007669"/>
    <property type="project" value="InterPro"/>
</dbReference>
<sequence>MARVVAIIAPFESDSLSALLHHIPLWLLEMHSIPPSKNNIGTYTVEIDVMHSFLKFSRKLFRLSTGLTVFNGFHFAKLDNLHHPQEITNLGDMSFNAKAAVKDKRCILAYLASDPNDSAFSHFEPPVGNKRSRDLTARSDGDQNAPCIVPLTRKDVFSSIQDSPGREFLLRVSYREIYNEVITDLLNPTGQNLRVREEAQAGSESSKTETTGLRRKEGSYINKSLLMLNVIPGYLGDAPAHHCHSAGNDDKSDDFRDNSLLRELENKKESPCSTVVDASGDWRLAENEDLQGKIQALEQQHSSPNGVKPSLSAEKCITEEHIEDLKTKVGSQEAENKKLKLQHVQLLEDNSGLRKQSQK</sequence>
<dbReference type="InterPro" id="IPR036961">
    <property type="entry name" value="Kinesin_motor_dom_sf"/>
</dbReference>
<feature type="compositionally biased region" description="Polar residues" evidence="3">
    <location>
        <begin position="202"/>
        <end position="211"/>
    </location>
</feature>
<comment type="caution">
    <text evidence="5">The sequence shown here is derived from an EMBL/GenBank/DDBJ whole genome shotgun (WGS) entry which is preliminary data.</text>
</comment>
<dbReference type="GO" id="GO:0008017">
    <property type="term" value="F:microtubule binding"/>
    <property type="evidence" value="ECO:0007669"/>
    <property type="project" value="InterPro"/>
</dbReference>
<evidence type="ECO:0000256" key="3">
    <source>
        <dbReference type="SAM" id="MobiDB-lite"/>
    </source>
</evidence>
<organism evidence="5 6">
    <name type="scientific">Nepenthes gracilis</name>
    <name type="common">Slender pitcher plant</name>
    <dbReference type="NCBI Taxonomy" id="150966"/>
    <lineage>
        <taxon>Eukaryota</taxon>
        <taxon>Viridiplantae</taxon>
        <taxon>Streptophyta</taxon>
        <taxon>Embryophyta</taxon>
        <taxon>Tracheophyta</taxon>
        <taxon>Spermatophyta</taxon>
        <taxon>Magnoliopsida</taxon>
        <taxon>eudicotyledons</taxon>
        <taxon>Gunneridae</taxon>
        <taxon>Pentapetalae</taxon>
        <taxon>Caryophyllales</taxon>
        <taxon>Nepenthaceae</taxon>
        <taxon>Nepenthes</taxon>
    </lineage>
</organism>
<dbReference type="EMBL" id="BSYO01000010">
    <property type="protein sequence ID" value="GMH10704.1"/>
    <property type="molecule type" value="Genomic_DNA"/>
</dbReference>
<feature type="compositionally biased region" description="Basic and acidic residues" evidence="3">
    <location>
        <begin position="131"/>
        <end position="141"/>
    </location>
</feature>
<keyword evidence="1" id="KW-0505">Motor protein</keyword>
<evidence type="ECO:0000256" key="2">
    <source>
        <dbReference type="SAM" id="Coils"/>
    </source>
</evidence>
<dbReference type="PANTHER" id="PTHR47968:SF35">
    <property type="entry name" value="KINESIN-LIKE PROTEIN KIN-7D, MITOCHONDRIAL ISOFORM X1"/>
    <property type="match status" value="1"/>
</dbReference>
<reference evidence="5" key="1">
    <citation type="submission" date="2023-05" db="EMBL/GenBank/DDBJ databases">
        <title>Nepenthes gracilis genome sequencing.</title>
        <authorList>
            <person name="Fukushima K."/>
        </authorList>
    </citation>
    <scope>NUCLEOTIDE SEQUENCE</scope>
    <source>
        <strain evidence="5">SING2019-196</strain>
    </source>
</reference>
<feature type="coiled-coil region" evidence="2">
    <location>
        <begin position="322"/>
        <end position="356"/>
    </location>
</feature>
<dbReference type="Pfam" id="PF00225">
    <property type="entry name" value="Kinesin"/>
    <property type="match status" value="1"/>
</dbReference>
<dbReference type="AlphaFoldDB" id="A0AAD3SHE6"/>
<dbReference type="InterPro" id="IPR027417">
    <property type="entry name" value="P-loop_NTPase"/>
</dbReference>
<dbReference type="GO" id="GO:0003777">
    <property type="term" value="F:microtubule motor activity"/>
    <property type="evidence" value="ECO:0007669"/>
    <property type="project" value="InterPro"/>
</dbReference>
<evidence type="ECO:0000313" key="5">
    <source>
        <dbReference type="EMBL" id="GMH10704.1"/>
    </source>
</evidence>
<dbReference type="Gene3D" id="3.40.850.10">
    <property type="entry name" value="Kinesin motor domain"/>
    <property type="match status" value="1"/>
</dbReference>
<dbReference type="PANTHER" id="PTHR47968">
    <property type="entry name" value="CENTROMERE PROTEIN E"/>
    <property type="match status" value="1"/>
</dbReference>
<feature type="region of interest" description="Disordered" evidence="3">
    <location>
        <begin position="196"/>
        <end position="215"/>
    </location>
</feature>
<dbReference type="SUPFAM" id="SSF52540">
    <property type="entry name" value="P-loop containing nucleoside triphosphate hydrolases"/>
    <property type="match status" value="1"/>
</dbReference>
<dbReference type="Proteomes" id="UP001279734">
    <property type="component" value="Unassembled WGS sequence"/>
</dbReference>
<dbReference type="InterPro" id="IPR027640">
    <property type="entry name" value="Kinesin-like_fam"/>
</dbReference>
<keyword evidence="2" id="KW-0175">Coiled coil</keyword>
<gene>
    <name evidence="5" type="ORF">Nepgr_012545</name>
</gene>
<feature type="domain" description="Kinesin motor" evidence="4">
    <location>
        <begin position="50"/>
        <end position="333"/>
    </location>
</feature>
<proteinExistence type="predicted"/>
<name>A0AAD3SHE6_NEPGR</name>
<protein>
    <recommendedName>
        <fullName evidence="4">Kinesin motor domain-containing protein</fullName>
    </recommendedName>
</protein>
<dbReference type="InterPro" id="IPR001752">
    <property type="entry name" value="Kinesin_motor_dom"/>
</dbReference>
<evidence type="ECO:0000259" key="4">
    <source>
        <dbReference type="SMART" id="SM00129"/>
    </source>
</evidence>
<accession>A0AAD3SHE6</accession>
<dbReference type="SMART" id="SM00129">
    <property type="entry name" value="KISc"/>
    <property type="match status" value="1"/>
</dbReference>